<dbReference type="AlphaFoldDB" id="A0A919GEZ4"/>
<dbReference type="RefSeq" id="WP_190215051.1">
    <property type="nucleotide sequence ID" value="NZ_BNBO01000067.1"/>
</dbReference>
<evidence type="ECO:0000313" key="3">
    <source>
        <dbReference type="Proteomes" id="UP000617734"/>
    </source>
</evidence>
<dbReference type="GeneID" id="95357379"/>
<proteinExistence type="predicted"/>
<feature type="region of interest" description="Disordered" evidence="1">
    <location>
        <begin position="113"/>
        <end position="184"/>
    </location>
</feature>
<dbReference type="Proteomes" id="UP000617734">
    <property type="component" value="Unassembled WGS sequence"/>
</dbReference>
<evidence type="ECO:0000256" key="1">
    <source>
        <dbReference type="SAM" id="MobiDB-lite"/>
    </source>
</evidence>
<dbReference type="Gene3D" id="1.10.287.1060">
    <property type="entry name" value="ESAT-6-like"/>
    <property type="match status" value="1"/>
</dbReference>
<reference evidence="2" key="1">
    <citation type="journal article" date="2014" name="Int. J. Syst. Evol. Microbiol.">
        <title>Complete genome sequence of Corynebacterium casei LMG S-19264T (=DSM 44701T), isolated from a smear-ripened cheese.</title>
        <authorList>
            <consortium name="US DOE Joint Genome Institute (JGI-PGF)"/>
            <person name="Walter F."/>
            <person name="Albersmeier A."/>
            <person name="Kalinowski J."/>
            <person name="Ruckert C."/>
        </authorList>
    </citation>
    <scope>NUCLEOTIDE SEQUENCE</scope>
    <source>
        <strain evidence="2">JCM 4646</strain>
    </source>
</reference>
<gene>
    <name evidence="2" type="ORF">GCM10018781_71240</name>
</gene>
<name>A0A919GEZ4_9ACTN</name>
<keyword evidence="3" id="KW-1185">Reference proteome</keyword>
<reference evidence="2" key="2">
    <citation type="submission" date="2020-09" db="EMBL/GenBank/DDBJ databases">
        <authorList>
            <person name="Sun Q."/>
            <person name="Ohkuma M."/>
        </authorList>
    </citation>
    <scope>NUCLEOTIDE SEQUENCE</scope>
    <source>
        <strain evidence="2">JCM 4646</strain>
    </source>
</reference>
<dbReference type="EMBL" id="BNBO01000067">
    <property type="protein sequence ID" value="GHH83632.1"/>
    <property type="molecule type" value="Genomic_DNA"/>
</dbReference>
<comment type="caution">
    <text evidence="2">The sequence shown here is derived from an EMBL/GenBank/DDBJ whole genome shotgun (WGS) entry which is preliminary data.</text>
</comment>
<organism evidence="2 3">
    <name type="scientific">Kitasatospora indigofera</name>
    <dbReference type="NCBI Taxonomy" id="67307"/>
    <lineage>
        <taxon>Bacteria</taxon>
        <taxon>Bacillati</taxon>
        <taxon>Actinomycetota</taxon>
        <taxon>Actinomycetes</taxon>
        <taxon>Kitasatosporales</taxon>
        <taxon>Streptomycetaceae</taxon>
        <taxon>Kitasatospora</taxon>
    </lineage>
</organism>
<accession>A0A919GEZ4</accession>
<sequence>MSGSSFQIDLDEVEAAAKKIRTMLDDLEAPAARLEAVIKQIQPTVYGTDNVGKSLTGGTSSVGGLSEHQQQVFEGVKRYLQNSAQLAANLELMCQRYRATDEARAVDLRALDGGRGETEPVPASLPTVQEPPIPQKDPVTLTVPHGQADVYHDPTAPELDYNERDTDEEPIPRPSPGGAHNQLI</sequence>
<evidence type="ECO:0000313" key="2">
    <source>
        <dbReference type="EMBL" id="GHH83632.1"/>
    </source>
</evidence>
<protein>
    <submittedName>
        <fullName evidence="2">Uncharacterized protein</fullName>
    </submittedName>
</protein>